<dbReference type="HOGENOM" id="CLU_031811_4_0_1"/>
<name>A0A0C3B4R0_PILCF</name>
<evidence type="ECO:0000259" key="3">
    <source>
        <dbReference type="PROSITE" id="PS50103"/>
    </source>
</evidence>
<dbReference type="InterPro" id="IPR000571">
    <property type="entry name" value="Znf_CCCH"/>
</dbReference>
<dbReference type="GO" id="GO:0008270">
    <property type="term" value="F:zinc ion binding"/>
    <property type="evidence" value="ECO:0007669"/>
    <property type="project" value="UniProtKB-KW"/>
</dbReference>
<evidence type="ECO:0000256" key="1">
    <source>
        <dbReference type="PROSITE-ProRule" id="PRU00723"/>
    </source>
</evidence>
<gene>
    <name evidence="4" type="ORF">PILCRDRAFT_821629</name>
</gene>
<keyword evidence="1" id="KW-0479">Metal-binding</keyword>
<feature type="zinc finger region" description="C3H1-type" evidence="1">
    <location>
        <begin position="222"/>
        <end position="249"/>
    </location>
</feature>
<feature type="domain" description="C3H1-type" evidence="3">
    <location>
        <begin position="222"/>
        <end position="249"/>
    </location>
</feature>
<dbReference type="PANTHER" id="PTHR37543">
    <property type="entry name" value="CCCH ZINC FINGER DNA BINDING PROTEIN (AFU_ORTHOLOGUE AFUA_5G12760)"/>
    <property type="match status" value="1"/>
</dbReference>
<reference evidence="5" key="2">
    <citation type="submission" date="2015-01" db="EMBL/GenBank/DDBJ databases">
        <title>Evolutionary Origins and Diversification of the Mycorrhizal Mutualists.</title>
        <authorList>
            <consortium name="DOE Joint Genome Institute"/>
            <consortium name="Mycorrhizal Genomics Consortium"/>
            <person name="Kohler A."/>
            <person name="Kuo A."/>
            <person name="Nagy L.G."/>
            <person name="Floudas D."/>
            <person name="Copeland A."/>
            <person name="Barry K.W."/>
            <person name="Cichocki N."/>
            <person name="Veneault-Fourrey C."/>
            <person name="LaButti K."/>
            <person name="Lindquist E.A."/>
            <person name="Lipzen A."/>
            <person name="Lundell T."/>
            <person name="Morin E."/>
            <person name="Murat C."/>
            <person name="Riley R."/>
            <person name="Ohm R."/>
            <person name="Sun H."/>
            <person name="Tunlid A."/>
            <person name="Henrissat B."/>
            <person name="Grigoriev I.V."/>
            <person name="Hibbett D.S."/>
            <person name="Martin F."/>
        </authorList>
    </citation>
    <scope>NUCLEOTIDE SEQUENCE [LARGE SCALE GENOMIC DNA]</scope>
    <source>
        <strain evidence="5">F 1598</strain>
    </source>
</reference>
<proteinExistence type="predicted"/>
<evidence type="ECO:0000256" key="2">
    <source>
        <dbReference type="SAM" id="MobiDB-lite"/>
    </source>
</evidence>
<dbReference type="InterPro" id="IPR057683">
    <property type="entry name" value="DUF7923"/>
</dbReference>
<evidence type="ECO:0000313" key="5">
    <source>
        <dbReference type="Proteomes" id="UP000054166"/>
    </source>
</evidence>
<dbReference type="OrthoDB" id="2270193at2759"/>
<dbReference type="Proteomes" id="UP000054166">
    <property type="component" value="Unassembled WGS sequence"/>
</dbReference>
<accession>A0A0C3B4R0</accession>
<reference evidence="4 5" key="1">
    <citation type="submission" date="2014-04" db="EMBL/GenBank/DDBJ databases">
        <authorList>
            <consortium name="DOE Joint Genome Institute"/>
            <person name="Kuo A."/>
            <person name="Tarkka M."/>
            <person name="Buscot F."/>
            <person name="Kohler A."/>
            <person name="Nagy L.G."/>
            <person name="Floudas D."/>
            <person name="Copeland A."/>
            <person name="Barry K.W."/>
            <person name="Cichocki N."/>
            <person name="Veneault-Fourrey C."/>
            <person name="LaButti K."/>
            <person name="Lindquist E.A."/>
            <person name="Lipzen A."/>
            <person name="Lundell T."/>
            <person name="Morin E."/>
            <person name="Murat C."/>
            <person name="Sun H."/>
            <person name="Tunlid A."/>
            <person name="Henrissat B."/>
            <person name="Grigoriev I.V."/>
            <person name="Hibbett D.S."/>
            <person name="Martin F."/>
            <person name="Nordberg H.P."/>
            <person name="Cantor M.N."/>
            <person name="Hua S.X."/>
        </authorList>
    </citation>
    <scope>NUCLEOTIDE SEQUENCE [LARGE SCALE GENOMIC DNA]</scope>
    <source>
        <strain evidence="4 5">F 1598</strain>
    </source>
</reference>
<dbReference type="STRING" id="765440.A0A0C3B4R0"/>
<feature type="region of interest" description="Disordered" evidence="2">
    <location>
        <begin position="193"/>
        <end position="220"/>
    </location>
</feature>
<dbReference type="EMBL" id="KN833000">
    <property type="protein sequence ID" value="KIM81183.1"/>
    <property type="molecule type" value="Genomic_DNA"/>
</dbReference>
<keyword evidence="5" id="KW-1185">Reference proteome</keyword>
<dbReference type="AlphaFoldDB" id="A0A0C3B4R0"/>
<dbReference type="InParanoid" id="A0A0C3B4R0"/>
<protein>
    <recommendedName>
        <fullName evidence="3">C3H1-type domain-containing protein</fullName>
    </recommendedName>
</protein>
<dbReference type="Pfam" id="PF25540">
    <property type="entry name" value="DUF7923"/>
    <property type="match status" value="1"/>
</dbReference>
<keyword evidence="1" id="KW-0863">Zinc-finger</keyword>
<keyword evidence="1" id="KW-0862">Zinc</keyword>
<dbReference type="PROSITE" id="PS50103">
    <property type="entry name" value="ZF_C3H1"/>
    <property type="match status" value="1"/>
</dbReference>
<evidence type="ECO:0000313" key="4">
    <source>
        <dbReference type="EMBL" id="KIM81183.1"/>
    </source>
</evidence>
<sequence>MLFQSVRQYFLSTFSLDVDQKNFWVHVFYNKRGLMDALGHAGHWAAKQGFEDFSIGFNQAAERFVMVDVGNGKEAADAKVKVMLDDFIQSPQTSKILFGGCHDNGYITSLRSAMTGGFKDKLVLLRGYKVSEAGIDKLGLPSMTIANLFLETKLIPSPHSPIPEQRSDSWSPVSENGARPAGQLNYASVASTPKLDVTGNTNDDHRASPKTRHINPNIQLSKHNPPPCTLHYLAHCKFGAGCKYGHNYLLEPEHYDTIRENAKKSPCPAVNRNEECTYYDYCCYGHFCPHGTKCYFNAMGTCKFVGARMHKGNV</sequence>
<organism evidence="4 5">
    <name type="scientific">Piloderma croceum (strain F 1598)</name>
    <dbReference type="NCBI Taxonomy" id="765440"/>
    <lineage>
        <taxon>Eukaryota</taxon>
        <taxon>Fungi</taxon>
        <taxon>Dikarya</taxon>
        <taxon>Basidiomycota</taxon>
        <taxon>Agaricomycotina</taxon>
        <taxon>Agaricomycetes</taxon>
        <taxon>Agaricomycetidae</taxon>
        <taxon>Atheliales</taxon>
        <taxon>Atheliaceae</taxon>
        <taxon>Piloderma</taxon>
    </lineage>
</organism>
<dbReference type="PANTHER" id="PTHR37543:SF1">
    <property type="entry name" value="CCCH ZINC FINGER DNA BINDING PROTEIN (AFU_ORTHOLOGUE AFUA_5G12760)"/>
    <property type="match status" value="1"/>
</dbReference>